<evidence type="ECO:0000313" key="3">
    <source>
        <dbReference type="Proteomes" id="UP000602510"/>
    </source>
</evidence>
<evidence type="ECO:0000313" key="2">
    <source>
        <dbReference type="EMBL" id="KAF4140110.1"/>
    </source>
</evidence>
<protein>
    <submittedName>
        <fullName evidence="1">Uncharacterized protein</fullName>
    </submittedName>
</protein>
<reference evidence="1" key="1">
    <citation type="submission" date="2020-04" db="EMBL/GenBank/DDBJ databases">
        <title>Hybrid Assembly of Korean Phytophthora infestans isolates.</title>
        <authorList>
            <person name="Prokchorchik M."/>
            <person name="Lee Y."/>
            <person name="Seo J."/>
            <person name="Cho J.-H."/>
            <person name="Park Y.-E."/>
            <person name="Jang D.-C."/>
            <person name="Im J.-S."/>
            <person name="Choi J.-G."/>
            <person name="Park H.-J."/>
            <person name="Lee G.-B."/>
            <person name="Lee Y.-G."/>
            <person name="Hong S.-Y."/>
            <person name="Cho K."/>
            <person name="Sohn K.H."/>
        </authorList>
    </citation>
    <scope>NUCLEOTIDE SEQUENCE</scope>
    <source>
        <strain evidence="1">KR_1_A1</strain>
        <strain evidence="2">KR_2_A2</strain>
    </source>
</reference>
<evidence type="ECO:0000313" key="1">
    <source>
        <dbReference type="EMBL" id="KAF4044743.1"/>
    </source>
</evidence>
<gene>
    <name evidence="1" type="ORF">GN244_ATG02970</name>
    <name evidence="2" type="ORF">GN958_ATG10719</name>
</gene>
<dbReference type="EMBL" id="JAACNO010001512">
    <property type="protein sequence ID" value="KAF4140110.1"/>
    <property type="molecule type" value="Genomic_DNA"/>
</dbReference>
<dbReference type="Proteomes" id="UP000704712">
    <property type="component" value="Unassembled WGS sequence"/>
</dbReference>
<dbReference type="Proteomes" id="UP000602510">
    <property type="component" value="Unassembled WGS sequence"/>
</dbReference>
<dbReference type="EMBL" id="WSZM01000062">
    <property type="protein sequence ID" value="KAF4044743.1"/>
    <property type="molecule type" value="Genomic_DNA"/>
</dbReference>
<comment type="caution">
    <text evidence="1">The sequence shown here is derived from an EMBL/GenBank/DDBJ whole genome shotgun (WGS) entry which is preliminary data.</text>
</comment>
<keyword evidence="3" id="KW-1185">Reference proteome</keyword>
<organism evidence="1 3">
    <name type="scientific">Phytophthora infestans</name>
    <name type="common">Potato late blight agent</name>
    <name type="synonym">Botrytis infestans</name>
    <dbReference type="NCBI Taxonomy" id="4787"/>
    <lineage>
        <taxon>Eukaryota</taxon>
        <taxon>Sar</taxon>
        <taxon>Stramenopiles</taxon>
        <taxon>Oomycota</taxon>
        <taxon>Peronosporomycetes</taxon>
        <taxon>Peronosporales</taxon>
        <taxon>Peronosporaceae</taxon>
        <taxon>Phytophthora</taxon>
    </lineage>
</organism>
<sequence>MFSTHTNKEWPWSVSTRDSRAALQNAKRNVPRIVFVIGDLGLQIAKRRSKIGHEEAVAPERLWRKTREAKALEAWLAPLQTPGVRSASALTAGLQRW</sequence>
<proteinExistence type="predicted"/>
<dbReference type="AlphaFoldDB" id="A0A833T231"/>
<accession>A0A833T231</accession>
<name>A0A833T231_PHYIN</name>